<dbReference type="PANTHER" id="PTHR43462">
    <property type="entry name" value="ALANYL-TRNA EDITING PROTEIN"/>
    <property type="match status" value="1"/>
</dbReference>
<reference evidence="6 7" key="1">
    <citation type="journal article" date="2015" name="Int. J. Syst. Evol. Microbiol.">
        <title>Aestuariivita atlantica sp. nov., isolated from deep sea sediment of the Atlantic Ocean.</title>
        <authorList>
            <person name="Li G."/>
            <person name="Lai Q."/>
            <person name="Du Y."/>
            <person name="Liu X."/>
            <person name="Sun F."/>
            <person name="Shao Z."/>
        </authorList>
    </citation>
    <scope>NUCLEOTIDE SEQUENCE [LARGE SCALE GENOMIC DNA]</scope>
    <source>
        <strain evidence="6 7">22II-S11-z3</strain>
    </source>
</reference>
<dbReference type="SMART" id="SM00863">
    <property type="entry name" value="tRNA_SAD"/>
    <property type="match status" value="1"/>
</dbReference>
<dbReference type="SUPFAM" id="SSF50447">
    <property type="entry name" value="Translation proteins"/>
    <property type="match status" value="1"/>
</dbReference>
<keyword evidence="3" id="KW-0479">Metal-binding</keyword>
<dbReference type="GO" id="GO:0005524">
    <property type="term" value="F:ATP binding"/>
    <property type="evidence" value="ECO:0007669"/>
    <property type="project" value="InterPro"/>
</dbReference>
<dbReference type="PATRIC" id="fig|1317121.7.peg.471"/>
<dbReference type="InterPro" id="IPR009000">
    <property type="entry name" value="Transl_B-barrel_sf"/>
</dbReference>
<dbReference type="GO" id="GO:0002161">
    <property type="term" value="F:aminoacyl-tRNA deacylase activity"/>
    <property type="evidence" value="ECO:0007669"/>
    <property type="project" value="UniProtKB-ARBA"/>
</dbReference>
<dbReference type="Gene3D" id="3.30.980.10">
    <property type="entry name" value="Threonyl-trna Synthetase, Chain A, domain 2"/>
    <property type="match status" value="1"/>
</dbReference>
<dbReference type="AlphaFoldDB" id="A0A0L1JUN9"/>
<dbReference type="PROSITE" id="PS50860">
    <property type="entry name" value="AA_TRNA_LIGASE_II_ALA"/>
    <property type="match status" value="1"/>
</dbReference>
<sequence>MTDLLFRSDPYQREAETTVLGHTAEGGILCDASLFYATGGGQPGDSGTVTWEGNSLPIATAVKVRDTGDIALVPGEPGRLPPVGATVVQQLDWDRRHRHMRVHTALHLLSVVIPLPVTGGAISAEKGRLDFDMPEMTQDRDALQALLTDLVDRDLRVTEDWISEADLARQPDLVKTMSVAPPKGAGTVRLIRIGEGDEQVDLQPCGGTHVARTGEIGALRLGKFEKKGRQNRRVYLHLDS</sequence>
<keyword evidence="7" id="KW-1185">Reference proteome</keyword>
<evidence type="ECO:0000256" key="2">
    <source>
        <dbReference type="ARBA" id="ARBA00004496"/>
    </source>
</evidence>
<evidence type="ECO:0000256" key="4">
    <source>
        <dbReference type="ARBA" id="ARBA00022833"/>
    </source>
</evidence>
<dbReference type="RefSeq" id="WP_050529196.1">
    <property type="nucleotide sequence ID" value="NZ_AQQZ01000001.1"/>
</dbReference>
<gene>
    <name evidence="6" type="ORF">ATO11_02340</name>
</gene>
<proteinExistence type="predicted"/>
<dbReference type="InterPro" id="IPR012947">
    <property type="entry name" value="tRNA_SAD"/>
</dbReference>
<evidence type="ECO:0000256" key="3">
    <source>
        <dbReference type="ARBA" id="ARBA00022723"/>
    </source>
</evidence>
<dbReference type="SUPFAM" id="SSF55186">
    <property type="entry name" value="ThrRS/AlaRS common domain"/>
    <property type="match status" value="1"/>
</dbReference>
<dbReference type="Gene3D" id="2.40.30.130">
    <property type="match status" value="1"/>
</dbReference>
<protein>
    <submittedName>
        <fullName evidence="6">Ala-tRNA(Pro) hydrolase</fullName>
    </submittedName>
</protein>
<dbReference type="GO" id="GO:0005737">
    <property type="term" value="C:cytoplasm"/>
    <property type="evidence" value="ECO:0007669"/>
    <property type="project" value="UniProtKB-SubCell"/>
</dbReference>
<dbReference type="GO" id="GO:0004813">
    <property type="term" value="F:alanine-tRNA ligase activity"/>
    <property type="evidence" value="ECO:0007669"/>
    <property type="project" value="InterPro"/>
</dbReference>
<dbReference type="EMBL" id="AQQZ01000001">
    <property type="protein sequence ID" value="KNG95460.1"/>
    <property type="molecule type" value="Genomic_DNA"/>
</dbReference>
<dbReference type="GO" id="GO:0046872">
    <property type="term" value="F:metal ion binding"/>
    <property type="evidence" value="ECO:0007669"/>
    <property type="project" value="UniProtKB-KW"/>
</dbReference>
<comment type="subcellular location">
    <subcellularLocation>
        <location evidence="2">Cytoplasm</location>
    </subcellularLocation>
</comment>
<evidence type="ECO:0000313" key="6">
    <source>
        <dbReference type="EMBL" id="KNG95460.1"/>
    </source>
</evidence>
<dbReference type="InterPro" id="IPR018165">
    <property type="entry name" value="Ala-tRNA-synth_IIc_core"/>
</dbReference>
<evidence type="ECO:0000259" key="5">
    <source>
        <dbReference type="PROSITE" id="PS50860"/>
    </source>
</evidence>
<evidence type="ECO:0000256" key="1">
    <source>
        <dbReference type="ARBA" id="ARBA00001947"/>
    </source>
</evidence>
<keyword evidence="4" id="KW-0862">Zinc</keyword>
<dbReference type="GO" id="GO:0006419">
    <property type="term" value="P:alanyl-tRNA aminoacylation"/>
    <property type="evidence" value="ECO:0007669"/>
    <property type="project" value="InterPro"/>
</dbReference>
<dbReference type="STRING" id="1317121.ATO11_02340"/>
<dbReference type="InterPro" id="IPR051335">
    <property type="entry name" value="Alanyl-tRNA_Editing_Enzymes"/>
</dbReference>
<keyword evidence="6" id="KW-0378">Hydrolase</keyword>
<dbReference type="Pfam" id="PF07973">
    <property type="entry name" value="tRNA_SAD"/>
    <property type="match status" value="1"/>
</dbReference>
<name>A0A0L1JUN9_9RHOB</name>
<feature type="domain" description="Alanyl-transfer RNA synthetases family profile" evidence="5">
    <location>
        <begin position="1"/>
        <end position="234"/>
    </location>
</feature>
<accession>A0A0L1JUN9</accession>
<comment type="caution">
    <text evidence="6">The sequence shown here is derived from an EMBL/GenBank/DDBJ whole genome shotgun (WGS) entry which is preliminary data.</text>
</comment>
<comment type="cofactor">
    <cofactor evidence="1">
        <name>Zn(2+)</name>
        <dbReference type="ChEBI" id="CHEBI:29105"/>
    </cofactor>
</comment>
<organism evidence="6 7">
    <name type="scientific">Pseudaestuariivita atlantica</name>
    <dbReference type="NCBI Taxonomy" id="1317121"/>
    <lineage>
        <taxon>Bacteria</taxon>
        <taxon>Pseudomonadati</taxon>
        <taxon>Pseudomonadota</taxon>
        <taxon>Alphaproteobacteria</taxon>
        <taxon>Rhodobacterales</taxon>
        <taxon>Paracoccaceae</taxon>
        <taxon>Pseudaestuariivita</taxon>
    </lineage>
</organism>
<dbReference type="GO" id="GO:0003676">
    <property type="term" value="F:nucleic acid binding"/>
    <property type="evidence" value="ECO:0007669"/>
    <property type="project" value="InterPro"/>
</dbReference>
<dbReference type="InterPro" id="IPR018163">
    <property type="entry name" value="Thr/Ala-tRNA-synth_IIc_edit"/>
</dbReference>
<dbReference type="OrthoDB" id="9812949at2"/>
<dbReference type="Proteomes" id="UP000036938">
    <property type="component" value="Unassembled WGS sequence"/>
</dbReference>
<evidence type="ECO:0000313" key="7">
    <source>
        <dbReference type="Proteomes" id="UP000036938"/>
    </source>
</evidence>
<dbReference type="PANTHER" id="PTHR43462:SF1">
    <property type="entry name" value="ALANYL-TRNA EDITING PROTEIN AARSD1"/>
    <property type="match status" value="1"/>
</dbReference>